<reference evidence="2 3" key="1">
    <citation type="journal article" date="2019" name="J. Hered.">
        <title>An Improved Genome Assembly for Drosophila navojoa, the Basal Species in the mojavensis Cluster.</title>
        <authorList>
            <person name="Vanderlinde T."/>
            <person name="Dupim E.G."/>
            <person name="Nazario-Yepiz N.O."/>
            <person name="Carvalho A.B."/>
        </authorList>
    </citation>
    <scope>NUCLEOTIDE SEQUENCE [LARGE SCALE GENOMIC DNA]</scope>
    <source>
        <strain evidence="2">Navoj_Jal97</strain>
        <tissue evidence="2">Whole organism</tissue>
    </source>
</reference>
<evidence type="ECO:0000313" key="2">
    <source>
        <dbReference type="EMBL" id="TDG45143.1"/>
    </source>
</evidence>
<proteinExistence type="predicted"/>
<organism evidence="2 3">
    <name type="scientific">Drosophila navojoa</name>
    <name type="common">Fruit fly</name>
    <dbReference type="NCBI Taxonomy" id="7232"/>
    <lineage>
        <taxon>Eukaryota</taxon>
        <taxon>Metazoa</taxon>
        <taxon>Ecdysozoa</taxon>
        <taxon>Arthropoda</taxon>
        <taxon>Hexapoda</taxon>
        <taxon>Insecta</taxon>
        <taxon>Pterygota</taxon>
        <taxon>Neoptera</taxon>
        <taxon>Endopterygota</taxon>
        <taxon>Diptera</taxon>
        <taxon>Brachycera</taxon>
        <taxon>Muscomorpha</taxon>
        <taxon>Ephydroidea</taxon>
        <taxon>Drosophilidae</taxon>
        <taxon>Drosophila</taxon>
    </lineage>
</organism>
<comment type="caution">
    <text evidence="2">The sequence shown here is derived from an EMBL/GenBank/DDBJ whole genome shotgun (WGS) entry which is preliminary data.</text>
</comment>
<feature type="compositionally biased region" description="Basic and acidic residues" evidence="1">
    <location>
        <begin position="9"/>
        <end position="20"/>
    </location>
</feature>
<protein>
    <submittedName>
        <fullName evidence="2">Uncharacterized protein</fullName>
    </submittedName>
</protein>
<dbReference type="AlphaFoldDB" id="A0A484B8M1"/>
<gene>
    <name evidence="2" type="ORF">AWZ03_008393</name>
</gene>
<dbReference type="EMBL" id="LSRL02000084">
    <property type="protein sequence ID" value="TDG45143.1"/>
    <property type="molecule type" value="Genomic_DNA"/>
</dbReference>
<feature type="region of interest" description="Disordered" evidence="1">
    <location>
        <begin position="1"/>
        <end position="35"/>
    </location>
</feature>
<name>A0A484B8M1_DRONA</name>
<sequence>MPTQGSEALRLEDGRTDGRSVESAPPIGVKCKQPTNERVNNGNNYNAMSAMELNIIDNNCGRFIHEMLVRKQQ</sequence>
<evidence type="ECO:0000256" key="1">
    <source>
        <dbReference type="SAM" id="MobiDB-lite"/>
    </source>
</evidence>
<evidence type="ECO:0000313" key="3">
    <source>
        <dbReference type="Proteomes" id="UP000295192"/>
    </source>
</evidence>
<dbReference type="Proteomes" id="UP000295192">
    <property type="component" value="Unassembled WGS sequence"/>
</dbReference>
<accession>A0A484B8M1</accession>
<keyword evidence="3" id="KW-1185">Reference proteome</keyword>